<name>A0ABQ5G9A7_9ASTR</name>
<evidence type="ECO:0000313" key="3">
    <source>
        <dbReference type="Proteomes" id="UP001151760"/>
    </source>
</evidence>
<comment type="caution">
    <text evidence="2">The sequence shown here is derived from an EMBL/GenBank/DDBJ whole genome shotgun (WGS) entry which is preliminary data.</text>
</comment>
<evidence type="ECO:0000256" key="1">
    <source>
        <dbReference type="SAM" id="MobiDB-lite"/>
    </source>
</evidence>
<dbReference type="EMBL" id="BQNB010018191">
    <property type="protein sequence ID" value="GJT71730.1"/>
    <property type="molecule type" value="Genomic_DNA"/>
</dbReference>
<gene>
    <name evidence="2" type="ORF">Tco_1031016</name>
</gene>
<accession>A0ABQ5G9A7</accession>
<organism evidence="2 3">
    <name type="scientific">Tanacetum coccineum</name>
    <dbReference type="NCBI Taxonomy" id="301880"/>
    <lineage>
        <taxon>Eukaryota</taxon>
        <taxon>Viridiplantae</taxon>
        <taxon>Streptophyta</taxon>
        <taxon>Embryophyta</taxon>
        <taxon>Tracheophyta</taxon>
        <taxon>Spermatophyta</taxon>
        <taxon>Magnoliopsida</taxon>
        <taxon>eudicotyledons</taxon>
        <taxon>Gunneridae</taxon>
        <taxon>Pentapetalae</taxon>
        <taxon>asterids</taxon>
        <taxon>campanulids</taxon>
        <taxon>Asterales</taxon>
        <taxon>Asteraceae</taxon>
        <taxon>Asteroideae</taxon>
        <taxon>Anthemideae</taxon>
        <taxon>Anthemidinae</taxon>
        <taxon>Tanacetum</taxon>
    </lineage>
</organism>
<sequence length="148" mass="16193">MYELFHDQKPDLSYLHVFGALCYPTNDGEDLGTGPKLMTPGTISSGLVQNIPSSTPYVPPTKNDWEILFQPITPSSTIIDQDEPSISTSQTPSETPSPVIPLGVEEADHDIKVAHIDNNPFVKYPILEPSSEESSTQVVIPNHVHSIN</sequence>
<reference evidence="2" key="2">
    <citation type="submission" date="2022-01" db="EMBL/GenBank/DDBJ databases">
        <authorList>
            <person name="Yamashiro T."/>
            <person name="Shiraishi A."/>
            <person name="Satake H."/>
            <person name="Nakayama K."/>
        </authorList>
    </citation>
    <scope>NUCLEOTIDE SEQUENCE</scope>
</reference>
<evidence type="ECO:0008006" key="4">
    <source>
        <dbReference type="Google" id="ProtNLM"/>
    </source>
</evidence>
<feature type="compositionally biased region" description="Low complexity" evidence="1">
    <location>
        <begin position="84"/>
        <end position="97"/>
    </location>
</feature>
<dbReference type="Proteomes" id="UP001151760">
    <property type="component" value="Unassembled WGS sequence"/>
</dbReference>
<protein>
    <recommendedName>
        <fullName evidence="4">Integrase, catalytic region, zinc finger, CCHC-type, peptidase aspartic, catalytic</fullName>
    </recommendedName>
</protein>
<evidence type="ECO:0000313" key="2">
    <source>
        <dbReference type="EMBL" id="GJT71730.1"/>
    </source>
</evidence>
<reference evidence="2" key="1">
    <citation type="journal article" date="2022" name="Int. J. Mol. Sci.">
        <title>Draft Genome of Tanacetum Coccineum: Genomic Comparison of Closely Related Tanacetum-Family Plants.</title>
        <authorList>
            <person name="Yamashiro T."/>
            <person name="Shiraishi A."/>
            <person name="Nakayama K."/>
            <person name="Satake H."/>
        </authorList>
    </citation>
    <scope>NUCLEOTIDE SEQUENCE</scope>
</reference>
<feature type="region of interest" description="Disordered" evidence="1">
    <location>
        <begin position="76"/>
        <end position="98"/>
    </location>
</feature>
<proteinExistence type="predicted"/>
<keyword evidence="3" id="KW-1185">Reference proteome</keyword>